<dbReference type="Gene3D" id="3.90.1410.10">
    <property type="entry name" value="set domain protein methyltransferase, domain 1"/>
    <property type="match status" value="1"/>
</dbReference>
<feature type="non-terminal residue" evidence="2">
    <location>
        <position position="492"/>
    </location>
</feature>
<feature type="signal peptide" evidence="1">
    <location>
        <begin position="1"/>
        <end position="24"/>
    </location>
</feature>
<dbReference type="InterPro" id="IPR050600">
    <property type="entry name" value="SETD3_SETD6_MTase"/>
</dbReference>
<organism evidence="2 3">
    <name type="scientific">Cymbomonas tetramitiformis</name>
    <dbReference type="NCBI Taxonomy" id="36881"/>
    <lineage>
        <taxon>Eukaryota</taxon>
        <taxon>Viridiplantae</taxon>
        <taxon>Chlorophyta</taxon>
        <taxon>Pyramimonadophyceae</taxon>
        <taxon>Pyramimonadales</taxon>
        <taxon>Pyramimonadaceae</taxon>
        <taxon>Cymbomonas</taxon>
    </lineage>
</organism>
<keyword evidence="1" id="KW-0732">Signal</keyword>
<dbReference type="InterPro" id="IPR046341">
    <property type="entry name" value="SET_dom_sf"/>
</dbReference>
<proteinExistence type="predicted"/>
<sequence length="492" mass="54684">MLFTDGKWLCIAILALWLLFGSYAFEVSDQEEDNLEDGYGNQKDIRHELDDVSWPTPDLEDFAALSCWRTLRDEATSPGSHTSKQVNSCSNRIRSRERRESFLPDNEENMKAMNRWFEKAGGDLLKVSAQDSYSGLGSKSAQGLVASEDIKDGETILRMPLLITMNKWTMKRMVNSPARHLKSLAERNEEWLLAVMLVHEYTHKKNSRWWPFIQTLVAYDLGPGVIRHLQGSSVSATLAGWNDEVEDFFGYCTNNIFRLHSSHFLRNPGRAGMSTYNRDDLAWALNVVRKHAIWIENSATKDAFLALVPFANGILHDSSAGGNALLTSTALADVIHISVAAHREGQQLYRRVTSYTDGESMAWRHTVSASNGEDSQVTIALPDAASAGTDVIGKVRMLRSWRRNMGLPPRAGDLLAANEMLLQHGRPEDYQLPMLEGATGDEAETGQVAHVYAVMAGLDSPMPNTKEHAMAVSAADTLDTALNLLPRLEHAG</sequence>
<evidence type="ECO:0000313" key="2">
    <source>
        <dbReference type="EMBL" id="KAK3251274.1"/>
    </source>
</evidence>
<evidence type="ECO:0000256" key="1">
    <source>
        <dbReference type="SAM" id="SignalP"/>
    </source>
</evidence>
<dbReference type="GO" id="GO:0016279">
    <property type="term" value="F:protein-lysine N-methyltransferase activity"/>
    <property type="evidence" value="ECO:0007669"/>
    <property type="project" value="TreeGrafter"/>
</dbReference>
<dbReference type="Proteomes" id="UP001190700">
    <property type="component" value="Unassembled WGS sequence"/>
</dbReference>
<dbReference type="AlphaFoldDB" id="A0AAE0F4J4"/>
<accession>A0AAE0F4J4</accession>
<name>A0AAE0F4J4_9CHLO</name>
<feature type="chain" id="PRO_5041989350" evidence="1">
    <location>
        <begin position="25"/>
        <end position="492"/>
    </location>
</feature>
<evidence type="ECO:0000313" key="3">
    <source>
        <dbReference type="Proteomes" id="UP001190700"/>
    </source>
</evidence>
<protein>
    <submittedName>
        <fullName evidence="2">Uncharacterized protein</fullName>
    </submittedName>
</protein>
<dbReference type="SUPFAM" id="SSF82199">
    <property type="entry name" value="SET domain"/>
    <property type="match status" value="1"/>
</dbReference>
<keyword evidence="3" id="KW-1185">Reference proteome</keyword>
<dbReference type="EMBL" id="LGRX02026145">
    <property type="protein sequence ID" value="KAK3251274.1"/>
    <property type="molecule type" value="Genomic_DNA"/>
</dbReference>
<gene>
    <name evidence="2" type="ORF">CYMTET_39384</name>
</gene>
<comment type="caution">
    <text evidence="2">The sequence shown here is derived from an EMBL/GenBank/DDBJ whole genome shotgun (WGS) entry which is preliminary data.</text>
</comment>
<dbReference type="PANTHER" id="PTHR13271">
    <property type="entry name" value="UNCHARACTERIZED PUTATIVE METHYLTRANSFERASE"/>
    <property type="match status" value="1"/>
</dbReference>
<dbReference type="CDD" id="cd10527">
    <property type="entry name" value="SET_LSMT"/>
    <property type="match status" value="1"/>
</dbReference>
<dbReference type="PANTHER" id="PTHR13271:SF123">
    <property type="entry name" value="RIBULOSE-1,5-BISPHOSPHATE CARBOXYLASE_OXYGENASE SMALL SUBUNIT N-METHYLTRANSFERASE I-RELATED"/>
    <property type="match status" value="1"/>
</dbReference>
<reference evidence="2 3" key="1">
    <citation type="journal article" date="2015" name="Genome Biol. Evol.">
        <title>Comparative Genomics of a Bacterivorous Green Alga Reveals Evolutionary Causalities and Consequences of Phago-Mixotrophic Mode of Nutrition.</title>
        <authorList>
            <person name="Burns J.A."/>
            <person name="Paasch A."/>
            <person name="Narechania A."/>
            <person name="Kim E."/>
        </authorList>
    </citation>
    <scope>NUCLEOTIDE SEQUENCE [LARGE SCALE GENOMIC DNA]</scope>
    <source>
        <strain evidence="2 3">PLY_AMNH</strain>
    </source>
</reference>